<evidence type="ECO:0000259" key="8">
    <source>
        <dbReference type="PROSITE" id="PS51085"/>
    </source>
</evidence>
<dbReference type="CDD" id="cd00207">
    <property type="entry name" value="fer2"/>
    <property type="match status" value="1"/>
</dbReference>
<gene>
    <name evidence="9" type="ORF">GARC_1938</name>
</gene>
<evidence type="ECO:0000256" key="2">
    <source>
        <dbReference type="ARBA" id="ARBA00022714"/>
    </source>
</evidence>
<keyword evidence="4" id="KW-0408">Iron</keyword>
<keyword evidence="6" id="KW-0830">Ubiquinone</keyword>
<dbReference type="InterPro" id="IPR001041">
    <property type="entry name" value="2Fe-2S_ferredoxin-type"/>
</dbReference>
<dbReference type="Proteomes" id="UP000006327">
    <property type="component" value="Unassembled WGS sequence"/>
</dbReference>
<feature type="domain" description="2Fe-2S ferredoxin-type" evidence="8">
    <location>
        <begin position="2"/>
        <end position="105"/>
    </location>
</feature>
<dbReference type="RefSeq" id="WP_007619197.1">
    <property type="nucleotide sequence ID" value="NZ_BAEO01000027.1"/>
</dbReference>
<proteinExistence type="inferred from homology"/>
<dbReference type="PROSITE" id="PS51085">
    <property type="entry name" value="2FE2S_FER_2"/>
    <property type="match status" value="1"/>
</dbReference>
<dbReference type="STRING" id="493475.GARC_1938"/>
<evidence type="ECO:0000256" key="5">
    <source>
        <dbReference type="ARBA" id="ARBA00023014"/>
    </source>
</evidence>
<comment type="caution">
    <text evidence="9">The sequence shown here is derived from an EMBL/GenBank/DDBJ whole genome shotgun (WGS) entry which is preliminary data.</text>
</comment>
<dbReference type="InterPro" id="IPR012675">
    <property type="entry name" value="Beta-grasp_dom_sf"/>
</dbReference>
<keyword evidence="5" id="KW-0411">Iron-sulfur</keyword>
<name>K6Z650_9ALTE</name>
<dbReference type="EMBL" id="BAEO01000027">
    <property type="protein sequence ID" value="GAC18905.1"/>
    <property type="molecule type" value="Genomic_DNA"/>
</dbReference>
<dbReference type="GO" id="GO:0140647">
    <property type="term" value="P:P450-containing electron transport chain"/>
    <property type="evidence" value="ECO:0007669"/>
    <property type="project" value="InterPro"/>
</dbReference>
<reference evidence="9 10" key="1">
    <citation type="journal article" date="2017" name="Antonie Van Leeuwenhoek">
        <title>Rhizobium rhizosphaerae sp. nov., a novel species isolated from rice rhizosphere.</title>
        <authorList>
            <person name="Zhao J.J."/>
            <person name="Zhang J."/>
            <person name="Zhang R.J."/>
            <person name="Zhang C.W."/>
            <person name="Yin H.Q."/>
            <person name="Zhang X.X."/>
        </authorList>
    </citation>
    <scope>NUCLEOTIDE SEQUENCE [LARGE SCALE GENOMIC DNA]</scope>
    <source>
        <strain evidence="9 10">BSs20135</strain>
    </source>
</reference>
<dbReference type="InterPro" id="IPR018298">
    <property type="entry name" value="Adrenodoxin_Fe-S_BS"/>
</dbReference>
<dbReference type="AlphaFoldDB" id="K6Z650"/>
<keyword evidence="10" id="KW-1185">Reference proteome</keyword>
<evidence type="ECO:0000256" key="7">
    <source>
        <dbReference type="ARBA" id="ARBA00034078"/>
    </source>
</evidence>
<dbReference type="GO" id="GO:0009055">
    <property type="term" value="F:electron transfer activity"/>
    <property type="evidence" value="ECO:0007669"/>
    <property type="project" value="TreeGrafter"/>
</dbReference>
<keyword evidence="2" id="KW-0001">2Fe-2S</keyword>
<organism evidence="9 10">
    <name type="scientific">Paraglaciecola arctica BSs20135</name>
    <dbReference type="NCBI Taxonomy" id="493475"/>
    <lineage>
        <taxon>Bacteria</taxon>
        <taxon>Pseudomonadati</taxon>
        <taxon>Pseudomonadota</taxon>
        <taxon>Gammaproteobacteria</taxon>
        <taxon>Alteromonadales</taxon>
        <taxon>Alteromonadaceae</taxon>
        <taxon>Paraglaciecola</taxon>
    </lineage>
</organism>
<evidence type="ECO:0000256" key="3">
    <source>
        <dbReference type="ARBA" id="ARBA00022723"/>
    </source>
</evidence>
<evidence type="ECO:0000256" key="1">
    <source>
        <dbReference type="ARBA" id="ARBA00010914"/>
    </source>
</evidence>
<comment type="cofactor">
    <cofactor evidence="7">
        <name>[2Fe-2S] cluster</name>
        <dbReference type="ChEBI" id="CHEBI:190135"/>
    </cofactor>
</comment>
<comment type="similarity">
    <text evidence="1">Belongs to the adrenodoxin/putidaredoxin family.</text>
</comment>
<dbReference type="Gene3D" id="3.10.20.30">
    <property type="match status" value="1"/>
</dbReference>
<dbReference type="Pfam" id="PF00111">
    <property type="entry name" value="Fer2"/>
    <property type="match status" value="1"/>
</dbReference>
<dbReference type="SUPFAM" id="SSF54292">
    <property type="entry name" value="2Fe-2S ferredoxin-like"/>
    <property type="match status" value="1"/>
</dbReference>
<accession>K6Z650</accession>
<dbReference type="InterPro" id="IPR036010">
    <property type="entry name" value="2Fe-2S_ferredoxin-like_sf"/>
</dbReference>
<evidence type="ECO:0000256" key="4">
    <source>
        <dbReference type="ARBA" id="ARBA00023004"/>
    </source>
</evidence>
<evidence type="ECO:0000313" key="10">
    <source>
        <dbReference type="Proteomes" id="UP000006327"/>
    </source>
</evidence>
<evidence type="ECO:0000313" key="9">
    <source>
        <dbReference type="EMBL" id="GAC18905.1"/>
    </source>
</evidence>
<keyword evidence="3" id="KW-0479">Metal-binding</keyword>
<dbReference type="GO" id="GO:0051537">
    <property type="term" value="F:2 iron, 2 sulfur cluster binding"/>
    <property type="evidence" value="ECO:0007669"/>
    <property type="project" value="UniProtKB-KW"/>
</dbReference>
<dbReference type="OrthoDB" id="9799640at2"/>
<dbReference type="PANTHER" id="PTHR23426">
    <property type="entry name" value="FERREDOXIN/ADRENODOXIN"/>
    <property type="match status" value="1"/>
</dbReference>
<evidence type="ECO:0000256" key="6">
    <source>
        <dbReference type="ARBA" id="ARBA00023075"/>
    </source>
</evidence>
<dbReference type="InterPro" id="IPR001055">
    <property type="entry name" value="Adrenodoxin-like"/>
</dbReference>
<protein>
    <submittedName>
        <fullName evidence="9">Ferredoxin-6</fullName>
    </submittedName>
</protein>
<dbReference type="PROSITE" id="PS00814">
    <property type="entry name" value="ADX"/>
    <property type="match status" value="1"/>
</dbReference>
<dbReference type="PRINTS" id="PR00355">
    <property type="entry name" value="ADRENODOXIN"/>
</dbReference>
<sequence length="106" mass="11658">MAVVKYIDTNDNVTEVEMEAGETVMSLAVNNMVDGIVGECGGAQACATCHCYLDESLSKYFSPRSEMEEAMLEAAPERKESSRLSCQLELNDDLPDIEVRLPASQY</sequence>
<dbReference type="eggNOG" id="COG0633">
    <property type="taxonomic scope" value="Bacteria"/>
</dbReference>
<dbReference type="PANTHER" id="PTHR23426:SF65">
    <property type="entry name" value="FERREDOXIN-2, MITOCHONDRIAL"/>
    <property type="match status" value="1"/>
</dbReference>
<dbReference type="GO" id="GO:0046872">
    <property type="term" value="F:metal ion binding"/>
    <property type="evidence" value="ECO:0007669"/>
    <property type="project" value="UniProtKB-KW"/>
</dbReference>